<dbReference type="GO" id="GO:0072330">
    <property type="term" value="P:monocarboxylic acid biosynthetic process"/>
    <property type="evidence" value="ECO:0007669"/>
    <property type="project" value="UniProtKB-ARBA"/>
</dbReference>
<dbReference type="InterPro" id="IPR000073">
    <property type="entry name" value="AB_hydrolase_1"/>
</dbReference>
<gene>
    <name evidence="2" type="ORF">N7498_006634</name>
</gene>
<dbReference type="RefSeq" id="XP_058307887.1">
    <property type="nucleotide sequence ID" value="XM_058453696.1"/>
</dbReference>
<evidence type="ECO:0000313" key="2">
    <source>
        <dbReference type="EMBL" id="KAJ5201971.1"/>
    </source>
</evidence>
<feature type="domain" description="AB hydrolase-1" evidence="1">
    <location>
        <begin position="7"/>
        <end position="236"/>
    </location>
</feature>
<dbReference type="InterPro" id="IPR052897">
    <property type="entry name" value="Sec-Metab_Biosynth_Hydrolase"/>
</dbReference>
<dbReference type="GO" id="GO:0017000">
    <property type="term" value="P:antibiotic biosynthetic process"/>
    <property type="evidence" value="ECO:0007669"/>
    <property type="project" value="UniProtKB-ARBA"/>
</dbReference>
<accession>A0A9W9MIK3</accession>
<dbReference type="OrthoDB" id="408373at2759"/>
<evidence type="ECO:0000313" key="3">
    <source>
        <dbReference type="Proteomes" id="UP001150904"/>
    </source>
</evidence>
<name>A0A9W9MIK3_9EURO</name>
<keyword evidence="3" id="KW-1185">Reference proteome</keyword>
<dbReference type="Gene3D" id="3.40.50.1820">
    <property type="entry name" value="alpha/beta hydrolase"/>
    <property type="match status" value="1"/>
</dbReference>
<dbReference type="EMBL" id="JAPQKR010000013">
    <property type="protein sequence ID" value="KAJ5201971.1"/>
    <property type="molecule type" value="Genomic_DNA"/>
</dbReference>
<dbReference type="AlphaFoldDB" id="A0A9W9MIK3"/>
<organism evidence="2 3">
    <name type="scientific">Penicillium cinerascens</name>
    <dbReference type="NCBI Taxonomy" id="70096"/>
    <lineage>
        <taxon>Eukaryota</taxon>
        <taxon>Fungi</taxon>
        <taxon>Dikarya</taxon>
        <taxon>Ascomycota</taxon>
        <taxon>Pezizomycotina</taxon>
        <taxon>Eurotiomycetes</taxon>
        <taxon>Eurotiomycetidae</taxon>
        <taxon>Eurotiales</taxon>
        <taxon>Aspergillaceae</taxon>
        <taxon>Penicillium</taxon>
    </lineage>
</organism>
<dbReference type="PANTHER" id="PTHR37017">
    <property type="entry name" value="AB HYDROLASE-1 DOMAIN-CONTAINING PROTEIN-RELATED"/>
    <property type="match status" value="1"/>
</dbReference>
<sequence length="255" mass="28054">MSKPTFILAPGAWYPPTAFNPLIEKLSDYTCRTVAFPSIQQATTVQDLQPDINSVRTLVESEADAGHDVIMVLHSWAGLPVCSALDGLSKAEREKDGKQGGVIRLVFFAGFIPQVGESLIGAFGGAPPPWYVREVENGTVTASDPFWLFFHDVPDGQEWAATLRPHAWATKNAPATSAAYYQIPSSYLLCEEDRAIPMAVQQLMVDRAQTRGAQIETEKIATSHSPWLVHPEKVAEYLRRQAGESIYTFSGMKNT</sequence>
<dbReference type="InterPro" id="IPR029058">
    <property type="entry name" value="AB_hydrolase_fold"/>
</dbReference>
<dbReference type="PANTHER" id="PTHR37017:SF11">
    <property type="entry name" value="ESTERASE_LIPASE_THIOESTERASE DOMAIN-CONTAINING PROTEIN"/>
    <property type="match status" value="1"/>
</dbReference>
<reference evidence="2" key="2">
    <citation type="journal article" date="2023" name="IMA Fungus">
        <title>Comparative genomic study of the Penicillium genus elucidates a diverse pangenome and 15 lateral gene transfer events.</title>
        <authorList>
            <person name="Petersen C."/>
            <person name="Sorensen T."/>
            <person name="Nielsen M.R."/>
            <person name="Sondergaard T.E."/>
            <person name="Sorensen J.L."/>
            <person name="Fitzpatrick D.A."/>
            <person name="Frisvad J.C."/>
            <person name="Nielsen K.L."/>
        </authorList>
    </citation>
    <scope>NUCLEOTIDE SEQUENCE</scope>
    <source>
        <strain evidence="2">IBT 15544</strain>
    </source>
</reference>
<dbReference type="Proteomes" id="UP001150904">
    <property type="component" value="Unassembled WGS sequence"/>
</dbReference>
<proteinExistence type="predicted"/>
<protein>
    <submittedName>
        <fullName evidence="2">Alpha/beta-hydrolase</fullName>
    </submittedName>
</protein>
<dbReference type="SUPFAM" id="SSF53474">
    <property type="entry name" value="alpha/beta-Hydrolases"/>
    <property type="match status" value="1"/>
</dbReference>
<evidence type="ECO:0000259" key="1">
    <source>
        <dbReference type="Pfam" id="PF12697"/>
    </source>
</evidence>
<comment type="caution">
    <text evidence="2">The sequence shown here is derived from an EMBL/GenBank/DDBJ whole genome shotgun (WGS) entry which is preliminary data.</text>
</comment>
<reference evidence="2" key="1">
    <citation type="submission" date="2022-12" db="EMBL/GenBank/DDBJ databases">
        <authorList>
            <person name="Petersen C."/>
        </authorList>
    </citation>
    <scope>NUCLEOTIDE SEQUENCE</scope>
    <source>
        <strain evidence="2">IBT 15544</strain>
    </source>
</reference>
<dbReference type="GeneID" id="83180997"/>
<dbReference type="Pfam" id="PF12697">
    <property type="entry name" value="Abhydrolase_6"/>
    <property type="match status" value="1"/>
</dbReference>